<dbReference type="AlphaFoldDB" id="A0A3P7JV19"/>
<accession>A0A3P7JV19</accession>
<keyword evidence="2" id="KW-1185">Reference proteome</keyword>
<evidence type="ECO:0000313" key="2">
    <source>
        <dbReference type="Proteomes" id="UP000270094"/>
    </source>
</evidence>
<name>A0A3P7JV19_STRVU</name>
<dbReference type="Proteomes" id="UP000270094">
    <property type="component" value="Unassembled WGS sequence"/>
</dbReference>
<gene>
    <name evidence="1" type="ORF">SVUK_LOCUS17732</name>
</gene>
<proteinExistence type="predicted"/>
<protein>
    <submittedName>
        <fullName evidence="1">Uncharacterized protein</fullName>
    </submittedName>
</protein>
<reference evidence="1 2" key="1">
    <citation type="submission" date="2018-11" db="EMBL/GenBank/DDBJ databases">
        <authorList>
            <consortium name="Pathogen Informatics"/>
        </authorList>
    </citation>
    <scope>NUCLEOTIDE SEQUENCE [LARGE SCALE GENOMIC DNA]</scope>
</reference>
<dbReference type="EMBL" id="UYYB01119102">
    <property type="protein sequence ID" value="VDM82734.1"/>
    <property type="molecule type" value="Genomic_DNA"/>
</dbReference>
<sequence length="104" mass="11845">MKRRRDLHIFPTKDGIDHEISNRFLPLINNLVINPVIPIRVIPPRILPAEIRAPIQNIKAAMVTGLDLVSTEFLRAGGHRLHEIPSAMPAERALQVLNKDYTWI</sequence>
<evidence type="ECO:0000313" key="1">
    <source>
        <dbReference type="EMBL" id="VDM82734.1"/>
    </source>
</evidence>
<organism evidence="1 2">
    <name type="scientific">Strongylus vulgaris</name>
    <name type="common">Blood worm</name>
    <dbReference type="NCBI Taxonomy" id="40348"/>
    <lineage>
        <taxon>Eukaryota</taxon>
        <taxon>Metazoa</taxon>
        <taxon>Ecdysozoa</taxon>
        <taxon>Nematoda</taxon>
        <taxon>Chromadorea</taxon>
        <taxon>Rhabditida</taxon>
        <taxon>Rhabditina</taxon>
        <taxon>Rhabditomorpha</taxon>
        <taxon>Strongyloidea</taxon>
        <taxon>Strongylidae</taxon>
        <taxon>Strongylus</taxon>
    </lineage>
</organism>